<evidence type="ECO:0000256" key="2">
    <source>
        <dbReference type="ARBA" id="ARBA00023242"/>
    </source>
</evidence>
<dbReference type="AlphaFoldDB" id="A0A9P8H9L1"/>
<proteinExistence type="predicted"/>
<dbReference type="EMBL" id="JAIMJC010000006">
    <property type="protein sequence ID" value="KAH0522985.1"/>
    <property type="molecule type" value="Genomic_DNA"/>
</dbReference>
<dbReference type="PANTHER" id="PTHR40621:SF6">
    <property type="entry name" value="AP-1-LIKE TRANSCRIPTION FACTOR YAP1-RELATED"/>
    <property type="match status" value="1"/>
</dbReference>
<comment type="caution">
    <text evidence="5">The sequence shown here is derived from an EMBL/GenBank/DDBJ whole genome shotgun (WGS) entry which is preliminary data.</text>
</comment>
<dbReference type="GO" id="GO:0000976">
    <property type="term" value="F:transcription cis-regulatory region binding"/>
    <property type="evidence" value="ECO:0007669"/>
    <property type="project" value="InterPro"/>
</dbReference>
<dbReference type="PANTHER" id="PTHR40621">
    <property type="entry name" value="TRANSCRIPTION FACTOR KAPC-RELATED"/>
    <property type="match status" value="1"/>
</dbReference>
<dbReference type="GO" id="GO:0001228">
    <property type="term" value="F:DNA-binding transcription activator activity, RNA polymerase II-specific"/>
    <property type="evidence" value="ECO:0007669"/>
    <property type="project" value="TreeGrafter"/>
</dbReference>
<evidence type="ECO:0008006" key="7">
    <source>
        <dbReference type="Google" id="ProtNLM"/>
    </source>
</evidence>
<evidence type="ECO:0000256" key="4">
    <source>
        <dbReference type="SAM" id="MobiDB-lite"/>
    </source>
</evidence>
<sequence>MSDAMSITPISGSELSHFQTHDFSSLEDQYSEIDFIQFTDTALKSTSALGCGGESWLLGLSSTSLNDISNVASPETSRSSAPEEVTRESSNSDGVVDTTRAPRNAPRKRPGRYKNAPAHVLNRRREQCRVAQQKHRQRKDNRIAQLEKELKTLKEEHQIVLNAYMLLDKAYKAIATEVSSNFPEGVRHVRGFWQEKI</sequence>
<protein>
    <recommendedName>
        <fullName evidence="7">BZIP domain-containing protein</fullName>
    </recommendedName>
</protein>
<evidence type="ECO:0000256" key="1">
    <source>
        <dbReference type="ARBA" id="ARBA00004123"/>
    </source>
</evidence>
<feature type="region of interest" description="Disordered" evidence="4">
    <location>
        <begin position="70"/>
        <end position="116"/>
    </location>
</feature>
<dbReference type="InterPro" id="IPR050936">
    <property type="entry name" value="AP-1-like"/>
</dbReference>
<dbReference type="GO" id="GO:0090575">
    <property type="term" value="C:RNA polymerase II transcription regulator complex"/>
    <property type="evidence" value="ECO:0007669"/>
    <property type="project" value="TreeGrafter"/>
</dbReference>
<evidence type="ECO:0000313" key="6">
    <source>
        <dbReference type="Proteomes" id="UP000826573"/>
    </source>
</evidence>
<accession>A0A9P8H9L1</accession>
<keyword evidence="6" id="KW-1185">Reference proteome</keyword>
<reference evidence="5 6" key="1">
    <citation type="submission" date="2021-08" db="EMBL/GenBank/DDBJ databases">
        <title>The highly contiguous genome resource for Trichoderma semiorbis FJ059, a fungal antagonistic to plant pathogens.</title>
        <authorList>
            <person name="Liu T."/>
        </authorList>
    </citation>
    <scope>NUCLEOTIDE SEQUENCE [LARGE SCALE GENOMIC DNA]</scope>
    <source>
        <strain evidence="5 6">FJ059</strain>
    </source>
</reference>
<evidence type="ECO:0000313" key="5">
    <source>
        <dbReference type="EMBL" id="KAH0522985.1"/>
    </source>
</evidence>
<feature type="compositionally biased region" description="Polar residues" evidence="4">
    <location>
        <begin position="70"/>
        <end position="80"/>
    </location>
</feature>
<keyword evidence="3" id="KW-0175">Coiled coil</keyword>
<comment type="subcellular location">
    <subcellularLocation>
        <location evidence="1">Nucleus</location>
    </subcellularLocation>
</comment>
<dbReference type="InterPro" id="IPR046347">
    <property type="entry name" value="bZIP_sf"/>
</dbReference>
<dbReference type="Gene3D" id="1.20.5.170">
    <property type="match status" value="1"/>
</dbReference>
<keyword evidence="2" id="KW-0539">Nucleus</keyword>
<dbReference type="Proteomes" id="UP000826573">
    <property type="component" value="Unassembled WGS sequence"/>
</dbReference>
<dbReference type="SUPFAM" id="SSF57959">
    <property type="entry name" value="Leucine zipper domain"/>
    <property type="match status" value="1"/>
</dbReference>
<evidence type="ECO:0000256" key="3">
    <source>
        <dbReference type="SAM" id="Coils"/>
    </source>
</evidence>
<organism evidence="5 6">
    <name type="scientific">Trichoderma semiorbis</name>
    <dbReference type="NCBI Taxonomy" id="1491008"/>
    <lineage>
        <taxon>Eukaryota</taxon>
        <taxon>Fungi</taxon>
        <taxon>Dikarya</taxon>
        <taxon>Ascomycota</taxon>
        <taxon>Pezizomycotina</taxon>
        <taxon>Sordariomycetes</taxon>
        <taxon>Hypocreomycetidae</taxon>
        <taxon>Hypocreales</taxon>
        <taxon>Hypocreaceae</taxon>
        <taxon>Trichoderma</taxon>
    </lineage>
</organism>
<name>A0A9P8H9L1_9HYPO</name>
<gene>
    <name evidence="5" type="ORF">TsFJ059_008046</name>
</gene>
<feature type="coiled-coil region" evidence="3">
    <location>
        <begin position="129"/>
        <end position="163"/>
    </location>
</feature>
<dbReference type="CDD" id="cd14688">
    <property type="entry name" value="bZIP_YAP"/>
    <property type="match status" value="1"/>
</dbReference>